<keyword evidence="6" id="KW-0969">Cilium</keyword>
<feature type="region of interest" description="Disordered" evidence="9">
    <location>
        <begin position="71"/>
        <end position="109"/>
    </location>
</feature>
<dbReference type="GO" id="GO:0005930">
    <property type="term" value="C:axoneme"/>
    <property type="evidence" value="ECO:0007669"/>
    <property type="project" value="UniProtKB-SubCell"/>
</dbReference>
<feature type="compositionally biased region" description="Basic and acidic residues" evidence="9">
    <location>
        <begin position="649"/>
        <end position="660"/>
    </location>
</feature>
<name>U6GLK8_9EIME</name>
<dbReference type="Pfam" id="PF02493">
    <property type="entry name" value="MORN"/>
    <property type="match status" value="6"/>
</dbReference>
<evidence type="ECO:0000256" key="2">
    <source>
        <dbReference type="ARBA" id="ARBA00004430"/>
    </source>
</evidence>
<evidence type="ECO:0008006" key="12">
    <source>
        <dbReference type="Google" id="ProtNLM"/>
    </source>
</evidence>
<comment type="subcellular location">
    <subcellularLocation>
        <location evidence="1">Cell projection</location>
        <location evidence="1">Cilium</location>
        <location evidence="1">Flagellum</location>
    </subcellularLocation>
    <subcellularLocation>
        <location evidence="2">Cytoplasm</location>
        <location evidence="2">Cytoskeleton</location>
        <location evidence="2">Cilium axoneme</location>
    </subcellularLocation>
</comment>
<evidence type="ECO:0000256" key="9">
    <source>
        <dbReference type="SAM" id="MobiDB-lite"/>
    </source>
</evidence>
<dbReference type="InterPro" id="IPR003409">
    <property type="entry name" value="MORN"/>
</dbReference>
<dbReference type="SMART" id="SM00698">
    <property type="entry name" value="MORN"/>
    <property type="match status" value="7"/>
</dbReference>
<feature type="compositionally biased region" description="Polar residues" evidence="9">
    <location>
        <begin position="661"/>
        <end position="689"/>
    </location>
</feature>
<gene>
    <name evidence="10" type="ORF">EPH_0009400</name>
</gene>
<accession>U6GLK8</accession>
<feature type="region of interest" description="Disordered" evidence="9">
    <location>
        <begin position="647"/>
        <end position="778"/>
    </location>
</feature>
<feature type="region of interest" description="Disordered" evidence="9">
    <location>
        <begin position="950"/>
        <end position="977"/>
    </location>
</feature>
<dbReference type="PANTHER" id="PTHR46613">
    <property type="entry name" value="RADIAL SPOKE HEAD 10 HOMOLOG B-RELATED"/>
    <property type="match status" value="1"/>
</dbReference>
<evidence type="ECO:0000256" key="7">
    <source>
        <dbReference type="ARBA" id="ARBA00023212"/>
    </source>
</evidence>
<reference evidence="10" key="2">
    <citation type="submission" date="2013-10" db="EMBL/GenBank/DDBJ databases">
        <authorList>
            <person name="Aslett M."/>
        </authorList>
    </citation>
    <scope>NUCLEOTIDE SEQUENCE [LARGE SCALE GENOMIC DNA]</scope>
    <source>
        <strain evidence="10">Houghton</strain>
    </source>
</reference>
<dbReference type="AlphaFoldDB" id="U6GLK8"/>
<evidence type="ECO:0000256" key="3">
    <source>
        <dbReference type="ARBA" id="ARBA00022490"/>
    </source>
</evidence>
<dbReference type="Gene3D" id="2.20.110.10">
    <property type="entry name" value="Histone H3 K4-specific methyltransferase SET7/9 N-terminal domain"/>
    <property type="match status" value="3"/>
</dbReference>
<keyword evidence="5" id="KW-0282">Flagellum</keyword>
<evidence type="ECO:0000313" key="10">
    <source>
        <dbReference type="EMBL" id="CDI81096.1"/>
    </source>
</evidence>
<keyword evidence="3" id="KW-0963">Cytoplasm</keyword>
<dbReference type="EMBL" id="HG691973">
    <property type="protein sequence ID" value="CDI81096.1"/>
    <property type="molecule type" value="Genomic_DNA"/>
</dbReference>
<feature type="region of interest" description="Disordered" evidence="9">
    <location>
        <begin position="592"/>
        <end position="611"/>
    </location>
</feature>
<feature type="region of interest" description="Disordered" evidence="9">
    <location>
        <begin position="503"/>
        <end position="554"/>
    </location>
</feature>
<keyword evidence="4" id="KW-0677">Repeat</keyword>
<evidence type="ECO:0000256" key="8">
    <source>
        <dbReference type="ARBA" id="ARBA00023273"/>
    </source>
</evidence>
<proteinExistence type="predicted"/>
<dbReference type="PANTHER" id="PTHR46613:SF1">
    <property type="entry name" value="RADIAL SPOKE HEAD 10 HOMOLOG B-RELATED"/>
    <property type="match status" value="1"/>
</dbReference>
<feature type="region of interest" description="Disordered" evidence="9">
    <location>
        <begin position="1111"/>
        <end position="1133"/>
    </location>
</feature>
<sequence>MLSACPSGDLLASPETVAATPEPLTAATQKESFEAVGRAAGDLLAAAYCTQDPEVIRRLAEELNVIGDPWLVSSEPAEGAPEGRKGENTDSSASTSHLEGEEDSVVSSQYQEPANIGTFSLQEVPLGSVLFSGNLTITTVCFENGTKYTGLLCSRMRLCGDASIQWPSGATYRGQVTRGLRHGIGTFTSADGKFTYEGEWYEGVRSGWGVLTSADGSKYSGEWVEGRRHGFGEQVYADGSRYEGQWVDGLQDGQGLMIWKEPSVQYVGEWKRGSVSGWGRQTWIETPDVDGGGSWTVGRNLQQNQYEGQFQNGRREGVGAFSYSNGARYEGSWVADQKHGFGTFKSETGAIYEGLFVYDRMAEAPPSILDDPVRALVDLSTAQQVEVYRHLEAYNGPNLWTQAPACERLAARTIRSVYQTMLRNVCILRRVYGTYRRLAPMPHSDPYVLSCAQFWCLAFDADLLSTSSSLYETAKVFQVYGPLNSLLSLPNIDAALAAAPSTAPPAAPYEATGEAPVASADAASTAAGEQKQDSAKPLTRRATSPPEKARTPAYEAIAEDSLRLQRRPVLFTAFLRALVLLLQSRLRSLRKGERNHSVLSSGSTPVGGAVERVDTDDPSCLSLAWIALCRKLRILGDTLERQIQNEVSEVSHKAQDRTDECGSQTLQKSTSQAEASDAGTSGLRSMPSEQSQGKQSVPPQPPQPLTRRQDSPPQQLKRIPSGQGRPKPSISRQQSGATPTSTRKAPDAPQRAPATESSANDSRAKDPSQWRHGSHGESCTLIRETEEIAACAGRHAEVFRQAVFAEKCCILDEALHRALFSSSPHQAGSSIREHGNSTEIPGAVTAGLVLPSEHQQGEKGAGEVFVSLVYSSSWGSSCGLAADEHRQWDGTTEQKKQRWRINFAAETICKSGEAVKKQAASLLKTTPLSAFALPALSLVAVIMEVLPESGGLNRHPHDSKKPSQQQEGRKEQGSLQEDVEVVEFSTAALGDATAAKRDEIQRQQQQQLLLLEQQQQALREAMRRGQLSWTQIVRWKLTFIEVQRLFLRIVQLKMPPAIAALLTVEHQLEEFLQLLSATVSPPLRDRQKLLIPLLRQVDTHEQQQICQQYSLSGDDSPAARSDATLSAAPTADGERPRCFWQGFCDTIGGSQICELPLLIDEPVTPEAPNLKGGTESETSNSLD</sequence>
<dbReference type="Proteomes" id="UP000018201">
    <property type="component" value="Unassembled WGS sequence"/>
</dbReference>
<keyword evidence="7" id="KW-0206">Cytoskeleton</keyword>
<dbReference type="GO" id="GO:0031514">
    <property type="term" value="C:motile cilium"/>
    <property type="evidence" value="ECO:0007669"/>
    <property type="project" value="UniProtKB-SubCell"/>
</dbReference>
<organism evidence="10 11">
    <name type="scientific">Eimeria praecox</name>
    <dbReference type="NCBI Taxonomy" id="51316"/>
    <lineage>
        <taxon>Eukaryota</taxon>
        <taxon>Sar</taxon>
        <taxon>Alveolata</taxon>
        <taxon>Apicomplexa</taxon>
        <taxon>Conoidasida</taxon>
        <taxon>Coccidia</taxon>
        <taxon>Eucoccidiorida</taxon>
        <taxon>Eimeriorina</taxon>
        <taxon>Eimeriidae</taxon>
        <taxon>Eimeria</taxon>
    </lineage>
</organism>
<evidence type="ECO:0000256" key="6">
    <source>
        <dbReference type="ARBA" id="ARBA00023069"/>
    </source>
</evidence>
<keyword evidence="8" id="KW-0966">Cell projection</keyword>
<dbReference type="VEuPathDB" id="ToxoDB:EPH_0009400"/>
<feature type="region of interest" description="Disordered" evidence="9">
    <location>
        <begin position="1164"/>
        <end position="1183"/>
    </location>
</feature>
<reference evidence="10" key="1">
    <citation type="submission" date="2013-10" db="EMBL/GenBank/DDBJ databases">
        <title>Genomic analysis of the causative agents of coccidiosis in chickens.</title>
        <authorList>
            <person name="Reid A.J."/>
            <person name="Blake D."/>
            <person name="Billington K."/>
            <person name="Browne H."/>
            <person name="Dunn M."/>
            <person name="Hung S."/>
            <person name="Kawahara F."/>
            <person name="Miranda-Saavedra D."/>
            <person name="Mourier T."/>
            <person name="Nagra H."/>
            <person name="Otto T.D."/>
            <person name="Rawlings N."/>
            <person name="Sanchez A."/>
            <person name="Sanders M."/>
            <person name="Subramaniam C."/>
            <person name="Tay Y."/>
            <person name="Dear P."/>
            <person name="Doerig C."/>
            <person name="Gruber A."/>
            <person name="Parkinson J."/>
            <person name="Shirley M."/>
            <person name="Wan K.L."/>
            <person name="Berriman M."/>
            <person name="Tomley F."/>
            <person name="Pain A."/>
        </authorList>
    </citation>
    <scope>NUCLEOTIDE SEQUENCE [LARGE SCALE GENOMIC DNA]</scope>
    <source>
        <strain evidence="10">Houghton</strain>
    </source>
</reference>
<feature type="compositionally biased region" description="Basic and acidic residues" evidence="9">
    <location>
        <begin position="955"/>
        <end position="972"/>
    </location>
</feature>
<dbReference type="OrthoDB" id="346202at2759"/>
<dbReference type="SUPFAM" id="SSF82185">
    <property type="entry name" value="Histone H3 K4-specific methyltransferase SET7/9 N-terminal domain"/>
    <property type="match status" value="2"/>
</dbReference>
<evidence type="ECO:0000256" key="1">
    <source>
        <dbReference type="ARBA" id="ARBA00004230"/>
    </source>
</evidence>
<keyword evidence="11" id="KW-1185">Reference proteome</keyword>
<feature type="compositionally biased region" description="Polar residues" evidence="9">
    <location>
        <begin position="730"/>
        <end position="743"/>
    </location>
</feature>
<evidence type="ECO:0000313" key="11">
    <source>
        <dbReference type="Proteomes" id="UP000018201"/>
    </source>
</evidence>
<feature type="compositionally biased region" description="Low complexity" evidence="9">
    <location>
        <begin position="508"/>
        <end position="527"/>
    </location>
</feature>
<protein>
    <recommendedName>
        <fullName evidence="12">MORN repeat-containing protein</fullName>
    </recommendedName>
</protein>
<evidence type="ECO:0000256" key="5">
    <source>
        <dbReference type="ARBA" id="ARBA00022846"/>
    </source>
</evidence>
<evidence type="ECO:0000256" key="4">
    <source>
        <dbReference type="ARBA" id="ARBA00022737"/>
    </source>
</evidence>